<dbReference type="PANTHER" id="PTHR35176">
    <property type="entry name" value="HEME OXYGENASE HI_0854-RELATED"/>
    <property type="match status" value="1"/>
</dbReference>
<keyword evidence="1" id="KW-0560">Oxidoreductase</keyword>
<evidence type="ECO:0000256" key="1">
    <source>
        <dbReference type="ARBA" id="ARBA00023002"/>
    </source>
</evidence>
<dbReference type="InterPro" id="IPR012349">
    <property type="entry name" value="Split_barrel_FMN-bd"/>
</dbReference>
<reference evidence="3" key="1">
    <citation type="journal article" date="2020" name="mSystems">
        <title>Genome- and Community-Level Interaction Insights into Carbon Utilization and Element Cycling Functions of Hydrothermarchaeota in Hydrothermal Sediment.</title>
        <authorList>
            <person name="Zhou Z."/>
            <person name="Liu Y."/>
            <person name="Xu W."/>
            <person name="Pan J."/>
            <person name="Luo Z.H."/>
            <person name="Li M."/>
        </authorList>
    </citation>
    <scope>NUCLEOTIDE SEQUENCE [LARGE SCALE GENOMIC DNA]</scope>
    <source>
        <strain evidence="3">SpSt-456</strain>
    </source>
</reference>
<dbReference type="PANTHER" id="PTHR35176:SF6">
    <property type="entry name" value="HEME OXYGENASE HI_0854-RELATED"/>
    <property type="match status" value="1"/>
</dbReference>
<dbReference type="Gene3D" id="2.30.110.10">
    <property type="entry name" value="Electron Transport, Fmn-binding Protein, Chain A"/>
    <property type="match status" value="1"/>
</dbReference>
<dbReference type="EMBL" id="DSTK01000021">
    <property type="protein sequence ID" value="HFK97039.1"/>
    <property type="molecule type" value="Genomic_DNA"/>
</dbReference>
<evidence type="ECO:0000259" key="2">
    <source>
        <dbReference type="Pfam" id="PF01243"/>
    </source>
</evidence>
<dbReference type="SUPFAM" id="SSF50475">
    <property type="entry name" value="FMN-binding split barrel"/>
    <property type="match status" value="1"/>
</dbReference>
<dbReference type="Pfam" id="PF01243">
    <property type="entry name" value="PNPOx_N"/>
    <property type="match status" value="1"/>
</dbReference>
<accession>A0A832A5B9</accession>
<evidence type="ECO:0000313" key="3">
    <source>
        <dbReference type="EMBL" id="HFK97039.1"/>
    </source>
</evidence>
<name>A0A832A5B9_9BACT</name>
<organism evidence="3">
    <name type="scientific">Desulfacinum infernum</name>
    <dbReference type="NCBI Taxonomy" id="35837"/>
    <lineage>
        <taxon>Bacteria</taxon>
        <taxon>Pseudomonadati</taxon>
        <taxon>Thermodesulfobacteriota</taxon>
        <taxon>Syntrophobacteria</taxon>
        <taxon>Syntrophobacterales</taxon>
        <taxon>Syntrophobacteraceae</taxon>
        <taxon>Desulfacinum</taxon>
    </lineage>
</organism>
<dbReference type="AlphaFoldDB" id="A0A832A5B9"/>
<dbReference type="GO" id="GO:0070967">
    <property type="term" value="F:coenzyme F420 binding"/>
    <property type="evidence" value="ECO:0007669"/>
    <property type="project" value="TreeGrafter"/>
</dbReference>
<dbReference type="GO" id="GO:0016627">
    <property type="term" value="F:oxidoreductase activity, acting on the CH-CH group of donors"/>
    <property type="evidence" value="ECO:0007669"/>
    <property type="project" value="TreeGrafter"/>
</dbReference>
<gene>
    <name evidence="3" type="ORF">ENS06_06895</name>
</gene>
<dbReference type="InterPro" id="IPR052019">
    <property type="entry name" value="F420H2_bilvrd_red/Heme_oxyg"/>
</dbReference>
<dbReference type="InterPro" id="IPR011576">
    <property type="entry name" value="Pyridox_Oxase_N"/>
</dbReference>
<sequence>MSTRSIVIPGPEACCCPQARRSLCSAGRPLETRQQGEEPRVLEKMIALLKANDMCVLATCRDHKPHCSLMAYVTAEDGLTVYLATRQDTTKFRNLSENPRVSLLVDTRLEWATDRSRIQSLTVEGLYVPVENPAEEARMRQRLRDRHPHIAGLLDHPLSALIPVRVLSFLLLDGPEKASHVRVLSETLA</sequence>
<comment type="caution">
    <text evidence="3">The sequence shown here is derived from an EMBL/GenBank/DDBJ whole genome shotgun (WGS) entry which is preliminary data.</text>
</comment>
<dbReference type="GO" id="GO:0005829">
    <property type="term" value="C:cytosol"/>
    <property type="evidence" value="ECO:0007669"/>
    <property type="project" value="TreeGrafter"/>
</dbReference>
<proteinExistence type="predicted"/>
<protein>
    <submittedName>
        <fullName evidence="3">Pyridoxamine 5'-phosphate oxidase family protein</fullName>
    </submittedName>
</protein>
<feature type="domain" description="Pyridoxamine 5'-phosphate oxidase N-terminal" evidence="2">
    <location>
        <begin position="43"/>
        <end position="147"/>
    </location>
</feature>